<accession>A0A2P2IKK1</accession>
<evidence type="ECO:0000313" key="1">
    <source>
        <dbReference type="EMBL" id="MBW81739.1"/>
    </source>
</evidence>
<proteinExistence type="predicted"/>
<dbReference type="EMBL" id="GGEC01001256">
    <property type="protein sequence ID" value="MBW81739.1"/>
    <property type="molecule type" value="Transcribed_RNA"/>
</dbReference>
<reference evidence="1" key="1">
    <citation type="submission" date="2018-02" db="EMBL/GenBank/DDBJ databases">
        <title>Rhizophora mucronata_Transcriptome.</title>
        <authorList>
            <person name="Meera S.P."/>
            <person name="Sreeshan A."/>
            <person name="Augustine A."/>
        </authorList>
    </citation>
    <scope>NUCLEOTIDE SEQUENCE</scope>
    <source>
        <tissue evidence="1">Leaf</tissue>
    </source>
</reference>
<dbReference type="AlphaFoldDB" id="A0A2P2IKK1"/>
<organism evidence="1">
    <name type="scientific">Rhizophora mucronata</name>
    <name type="common">Asiatic mangrove</name>
    <dbReference type="NCBI Taxonomy" id="61149"/>
    <lineage>
        <taxon>Eukaryota</taxon>
        <taxon>Viridiplantae</taxon>
        <taxon>Streptophyta</taxon>
        <taxon>Embryophyta</taxon>
        <taxon>Tracheophyta</taxon>
        <taxon>Spermatophyta</taxon>
        <taxon>Magnoliopsida</taxon>
        <taxon>eudicotyledons</taxon>
        <taxon>Gunneridae</taxon>
        <taxon>Pentapetalae</taxon>
        <taxon>rosids</taxon>
        <taxon>fabids</taxon>
        <taxon>Malpighiales</taxon>
        <taxon>Rhizophoraceae</taxon>
        <taxon>Rhizophora</taxon>
    </lineage>
</organism>
<name>A0A2P2IKK1_RHIMU</name>
<sequence length="21" mass="2318">MAISVHLNLSTAEFRSPLFAI</sequence>
<protein>
    <submittedName>
        <fullName evidence="1">Uncharacterized protein</fullName>
    </submittedName>
</protein>